<keyword evidence="2" id="KW-1185">Reference proteome</keyword>
<protein>
    <submittedName>
        <fullName evidence="1">Uncharacterized protein</fullName>
    </submittedName>
</protein>
<evidence type="ECO:0000313" key="2">
    <source>
        <dbReference type="Proteomes" id="UP001519654"/>
    </source>
</evidence>
<dbReference type="EMBL" id="JAHKKG010000015">
    <property type="protein sequence ID" value="MBU2669685.1"/>
    <property type="molecule type" value="Genomic_DNA"/>
</dbReference>
<gene>
    <name evidence="1" type="ORF">KOI35_39870</name>
</gene>
<evidence type="ECO:0000313" key="1">
    <source>
        <dbReference type="EMBL" id="MBU2669685.1"/>
    </source>
</evidence>
<sequence length="63" mass="6320">MPLRIAALAAATVLVGLSALFAIEPISSADSVPAATTSADAATYVVVEPPTYSDCPWATSPEA</sequence>
<name>A0ABS5Z1W1_9ACTN</name>
<organism evidence="1 2">
    <name type="scientific">Paractinoplanes bogorensis</name>
    <dbReference type="NCBI Taxonomy" id="1610840"/>
    <lineage>
        <taxon>Bacteria</taxon>
        <taxon>Bacillati</taxon>
        <taxon>Actinomycetota</taxon>
        <taxon>Actinomycetes</taxon>
        <taxon>Micromonosporales</taxon>
        <taxon>Micromonosporaceae</taxon>
        <taxon>Paractinoplanes</taxon>
    </lineage>
</organism>
<comment type="caution">
    <text evidence="1">The sequence shown here is derived from an EMBL/GenBank/DDBJ whole genome shotgun (WGS) entry which is preliminary data.</text>
</comment>
<accession>A0ABS5Z1W1</accession>
<dbReference type="Proteomes" id="UP001519654">
    <property type="component" value="Unassembled WGS sequence"/>
</dbReference>
<reference evidence="1 2" key="1">
    <citation type="submission" date="2021-06" db="EMBL/GenBank/DDBJ databases">
        <title>Actinoplanes lichenicola sp. nov., and Actinoplanes ovalisporus sp. nov., isolated from lichen in Thailand.</title>
        <authorList>
            <person name="Saeng-In P."/>
            <person name="Kanchanasin P."/>
            <person name="Yuki M."/>
            <person name="Kudo T."/>
            <person name="Ohkuma M."/>
            <person name="Phongsopitanun W."/>
            <person name="Tanasupawat S."/>
        </authorList>
    </citation>
    <scope>NUCLEOTIDE SEQUENCE [LARGE SCALE GENOMIC DNA]</scope>
    <source>
        <strain evidence="1 2">NBRC 110975</strain>
    </source>
</reference>
<proteinExistence type="predicted"/>
<dbReference type="RefSeq" id="WP_215794585.1">
    <property type="nucleotide sequence ID" value="NZ_JAHKKG010000015.1"/>
</dbReference>